<evidence type="ECO:0000313" key="3">
    <source>
        <dbReference type="Proteomes" id="UP001178507"/>
    </source>
</evidence>
<dbReference type="EMBL" id="CAUJNA010003580">
    <property type="protein sequence ID" value="CAJ1405342.1"/>
    <property type="molecule type" value="Genomic_DNA"/>
</dbReference>
<dbReference type="Proteomes" id="UP001178507">
    <property type="component" value="Unassembled WGS sequence"/>
</dbReference>
<feature type="region of interest" description="Disordered" evidence="1">
    <location>
        <begin position="54"/>
        <end position="93"/>
    </location>
</feature>
<keyword evidence="3" id="KW-1185">Reference proteome</keyword>
<evidence type="ECO:0000256" key="1">
    <source>
        <dbReference type="SAM" id="MobiDB-lite"/>
    </source>
</evidence>
<dbReference type="AlphaFoldDB" id="A0AA36JGS0"/>
<evidence type="ECO:0000313" key="2">
    <source>
        <dbReference type="EMBL" id="CAJ1405342.1"/>
    </source>
</evidence>
<accession>A0AA36JGS0</accession>
<name>A0AA36JGS0_9DINO</name>
<sequence>MEEVLGREQELWRILSYIAAAENHDASTSLIQDQDQNGTPNNRKSWSLYGCYSARGNSDGHPGTPRSLGPIAAANQVRNSDARNDMNGQSTFP</sequence>
<gene>
    <name evidence="2" type="ORF">EVOR1521_LOCUS27579</name>
</gene>
<protein>
    <submittedName>
        <fullName evidence="2">Uncharacterized protein</fullName>
    </submittedName>
</protein>
<proteinExistence type="predicted"/>
<comment type="caution">
    <text evidence="2">The sequence shown here is derived from an EMBL/GenBank/DDBJ whole genome shotgun (WGS) entry which is preliminary data.</text>
</comment>
<organism evidence="2 3">
    <name type="scientific">Effrenium voratum</name>
    <dbReference type="NCBI Taxonomy" id="2562239"/>
    <lineage>
        <taxon>Eukaryota</taxon>
        <taxon>Sar</taxon>
        <taxon>Alveolata</taxon>
        <taxon>Dinophyceae</taxon>
        <taxon>Suessiales</taxon>
        <taxon>Symbiodiniaceae</taxon>
        <taxon>Effrenium</taxon>
    </lineage>
</organism>
<reference evidence="2" key="1">
    <citation type="submission" date="2023-08" db="EMBL/GenBank/DDBJ databases">
        <authorList>
            <person name="Chen Y."/>
            <person name="Shah S."/>
            <person name="Dougan E. K."/>
            <person name="Thang M."/>
            <person name="Chan C."/>
        </authorList>
    </citation>
    <scope>NUCLEOTIDE SEQUENCE</scope>
</reference>